<dbReference type="OrthoDB" id="9451547at2759"/>
<sequence length="341" mass="40097">MAIATLAPEYVVTNAFRDWRYARGWLDELKTWSKSQKRRFYRHSRREKTPLYWPTIPKPWGMTHAFFIEMGGLSVELPNGVRFRLLKDQSRDPTDNDMVHEFRSLMLDGMRLPSISEEEILDKSKASWAVKVISYFQISWFVAQTVGRSVQNLLVSPLEWFTLAIVICTLVSYLLWWKKPLDVDTPIIIKYDENVSSMVEKFNLQDDQDIEELISSRQGNLQLYSMFHLDRVCFMVAMSLAFAACHLLAWNWAFPSLAEKWMWRLASIGCALFPTIFGLLQFLHAHMDDIKEKIAERLDYFIGPFYVLCRLYLLVEIFACLRSMPPGVYTNVRWTEYLPHF</sequence>
<dbReference type="AlphaFoldDB" id="A0A6A6R8R5"/>
<accession>A0A6A6R8R5</accession>
<protein>
    <submittedName>
        <fullName evidence="2">Uncharacterized protein</fullName>
    </submittedName>
</protein>
<evidence type="ECO:0000313" key="3">
    <source>
        <dbReference type="Proteomes" id="UP000799750"/>
    </source>
</evidence>
<keyword evidence="1" id="KW-1133">Transmembrane helix</keyword>
<organism evidence="2 3">
    <name type="scientific">Lophium mytilinum</name>
    <dbReference type="NCBI Taxonomy" id="390894"/>
    <lineage>
        <taxon>Eukaryota</taxon>
        <taxon>Fungi</taxon>
        <taxon>Dikarya</taxon>
        <taxon>Ascomycota</taxon>
        <taxon>Pezizomycotina</taxon>
        <taxon>Dothideomycetes</taxon>
        <taxon>Pleosporomycetidae</taxon>
        <taxon>Mytilinidiales</taxon>
        <taxon>Mytilinidiaceae</taxon>
        <taxon>Lophium</taxon>
    </lineage>
</organism>
<keyword evidence="3" id="KW-1185">Reference proteome</keyword>
<name>A0A6A6R8R5_9PEZI</name>
<dbReference type="PANTHER" id="PTHR35043">
    <property type="entry name" value="TRANSCRIPTION FACTOR DOMAIN-CONTAINING PROTEIN"/>
    <property type="match status" value="1"/>
</dbReference>
<keyword evidence="1" id="KW-0812">Transmembrane</keyword>
<feature type="transmembrane region" description="Helical" evidence="1">
    <location>
        <begin position="232"/>
        <end position="253"/>
    </location>
</feature>
<dbReference type="PANTHER" id="PTHR35043:SF8">
    <property type="entry name" value="DUF4220 DOMAIN-CONTAINING PROTEIN"/>
    <property type="match status" value="1"/>
</dbReference>
<feature type="transmembrane region" description="Helical" evidence="1">
    <location>
        <begin position="158"/>
        <end position="177"/>
    </location>
</feature>
<dbReference type="Proteomes" id="UP000799750">
    <property type="component" value="Unassembled WGS sequence"/>
</dbReference>
<feature type="transmembrane region" description="Helical" evidence="1">
    <location>
        <begin position="265"/>
        <end position="284"/>
    </location>
</feature>
<evidence type="ECO:0000313" key="2">
    <source>
        <dbReference type="EMBL" id="KAF2500876.1"/>
    </source>
</evidence>
<dbReference type="EMBL" id="MU004183">
    <property type="protein sequence ID" value="KAF2500876.1"/>
    <property type="molecule type" value="Genomic_DNA"/>
</dbReference>
<proteinExistence type="predicted"/>
<evidence type="ECO:0000256" key="1">
    <source>
        <dbReference type="SAM" id="Phobius"/>
    </source>
</evidence>
<keyword evidence="1" id="KW-0472">Membrane</keyword>
<reference evidence="2" key="1">
    <citation type="journal article" date="2020" name="Stud. Mycol.">
        <title>101 Dothideomycetes genomes: a test case for predicting lifestyles and emergence of pathogens.</title>
        <authorList>
            <person name="Haridas S."/>
            <person name="Albert R."/>
            <person name="Binder M."/>
            <person name="Bloem J."/>
            <person name="Labutti K."/>
            <person name="Salamov A."/>
            <person name="Andreopoulos B."/>
            <person name="Baker S."/>
            <person name="Barry K."/>
            <person name="Bills G."/>
            <person name="Bluhm B."/>
            <person name="Cannon C."/>
            <person name="Castanera R."/>
            <person name="Culley D."/>
            <person name="Daum C."/>
            <person name="Ezra D."/>
            <person name="Gonzalez J."/>
            <person name="Henrissat B."/>
            <person name="Kuo A."/>
            <person name="Liang C."/>
            <person name="Lipzen A."/>
            <person name="Lutzoni F."/>
            <person name="Magnuson J."/>
            <person name="Mondo S."/>
            <person name="Nolan M."/>
            <person name="Ohm R."/>
            <person name="Pangilinan J."/>
            <person name="Park H.-J."/>
            <person name="Ramirez L."/>
            <person name="Alfaro M."/>
            <person name="Sun H."/>
            <person name="Tritt A."/>
            <person name="Yoshinaga Y."/>
            <person name="Zwiers L.-H."/>
            <person name="Turgeon B."/>
            <person name="Goodwin S."/>
            <person name="Spatafora J."/>
            <person name="Crous P."/>
            <person name="Grigoriev I."/>
        </authorList>
    </citation>
    <scope>NUCLEOTIDE SEQUENCE</scope>
    <source>
        <strain evidence="2">CBS 269.34</strain>
    </source>
</reference>
<gene>
    <name evidence="2" type="ORF">BU16DRAFT_602968</name>
</gene>
<feature type="transmembrane region" description="Helical" evidence="1">
    <location>
        <begin position="305"/>
        <end position="324"/>
    </location>
</feature>